<keyword evidence="2" id="KW-1185">Reference proteome</keyword>
<evidence type="ECO:0000313" key="1">
    <source>
        <dbReference type="EMBL" id="GAM39368.1"/>
    </source>
</evidence>
<sequence>MTVSLNLSSLLTTEKLSLVPINLNDPVQHAEFKQQRVICGWDYSDEALQMFIEKQEKKLKSLFWIMIQQKAHANGKQENGDTVSVTQDANGHAADGNAVSPSATLFTIRAGHISLDSYTEPADPEVALEDRSIMTVQTFFILPEYRTGGVGRAAMDLVEVLATQEPYGSPHCHTLALTTVNKKHIEIDAPEWRGVWKRAGLDVPPFSNEIWYEKLGYVYWKEETRYNAVALDGSPLYLIASFMRKRLR</sequence>
<dbReference type="SUPFAM" id="SSF55729">
    <property type="entry name" value="Acyl-CoA N-acyltransferases (Nat)"/>
    <property type="match status" value="1"/>
</dbReference>
<dbReference type="EMBL" id="DF933830">
    <property type="protein sequence ID" value="GAM39368.1"/>
    <property type="molecule type" value="Genomic_DNA"/>
</dbReference>
<dbReference type="Proteomes" id="UP000053095">
    <property type="component" value="Unassembled WGS sequence"/>
</dbReference>
<protein>
    <recommendedName>
        <fullName evidence="3">N-acetyltransferase domain-containing protein</fullName>
    </recommendedName>
</protein>
<comment type="caution">
    <text evidence="1">The sequence shown here is derived from an EMBL/GenBank/DDBJ whole genome shotgun (WGS) entry which is preliminary data.</text>
</comment>
<proteinExistence type="predicted"/>
<organism evidence="1 2">
    <name type="scientific">Talaromyces pinophilus</name>
    <name type="common">Penicillium pinophilum</name>
    <dbReference type="NCBI Taxonomy" id="128442"/>
    <lineage>
        <taxon>Eukaryota</taxon>
        <taxon>Fungi</taxon>
        <taxon>Dikarya</taxon>
        <taxon>Ascomycota</taxon>
        <taxon>Pezizomycotina</taxon>
        <taxon>Eurotiomycetes</taxon>
        <taxon>Eurotiomycetidae</taxon>
        <taxon>Eurotiales</taxon>
        <taxon>Trichocomaceae</taxon>
        <taxon>Talaromyces</taxon>
        <taxon>Talaromyces sect. Talaromyces</taxon>
    </lineage>
</organism>
<dbReference type="InterPro" id="IPR016181">
    <property type="entry name" value="Acyl_CoA_acyltransferase"/>
</dbReference>
<evidence type="ECO:0008006" key="3">
    <source>
        <dbReference type="Google" id="ProtNLM"/>
    </source>
</evidence>
<evidence type="ECO:0000313" key="2">
    <source>
        <dbReference type="Proteomes" id="UP000053095"/>
    </source>
</evidence>
<dbReference type="AlphaFoldDB" id="A0A6V8HD23"/>
<dbReference type="Gene3D" id="3.40.630.30">
    <property type="match status" value="1"/>
</dbReference>
<gene>
    <name evidence="1" type="ORF">TCE0_034f10862</name>
</gene>
<name>A0A6V8HD23_TALPI</name>
<reference evidence="2" key="1">
    <citation type="journal article" date="2015" name="Genome Announc.">
        <title>Draft genome sequence of Talaromyces cellulolyticus strain Y-94, a source of lignocellulosic biomass-degrading enzymes.</title>
        <authorList>
            <person name="Fujii T."/>
            <person name="Koike H."/>
            <person name="Sawayama S."/>
            <person name="Yano S."/>
            <person name="Inoue H."/>
        </authorList>
    </citation>
    <scope>NUCLEOTIDE SEQUENCE [LARGE SCALE GENOMIC DNA]</scope>
    <source>
        <strain evidence="2">Y-94</strain>
    </source>
</reference>
<accession>A0A6V8HD23</accession>